<dbReference type="GO" id="GO:0005524">
    <property type="term" value="F:ATP binding"/>
    <property type="evidence" value="ECO:0007669"/>
    <property type="project" value="InterPro"/>
</dbReference>
<dbReference type="InterPro" id="IPR003959">
    <property type="entry name" value="ATPase_AAA_core"/>
</dbReference>
<sequence>MIIKRIKIYNFKSLVNFEMPLAKFNCLVGLNGSGKSTVLQFFDFLSQQLRGDIKGWLSKRKWSASDIKSKLASKKKNIDFEVLLTHSQGFEIKWTASFNTITLRCTFERVDWNNNLILRVENGKYYIWSLDEKERENTPKLSGVIPFDYQGSLISQVKENQLTEEIIEFKKFFEGLHTLDLLSPELLRQRTKESKKDLGLGGEYLSAFLYDLAREERVVILDKLSKIYPNLKQFDITTIHSGWKQLMVEEQFGNIALKTEARHIADGILRMLAVFAQLSKETKDQSFLLLDEIENGINPELIEFLVDSLVEASPQVLVTTHSPMVLNYLEDSTAIDGVIYLYKEQNGATQAIRLFDIPSMRKKLTVMGPGEVYEDTLLTQLGEEIMTLKKQK</sequence>
<dbReference type="PANTHER" id="PTHR43581">
    <property type="entry name" value="ATP/GTP PHOSPHATASE"/>
    <property type="match status" value="1"/>
</dbReference>
<evidence type="ECO:0000259" key="1">
    <source>
        <dbReference type="Pfam" id="PF13304"/>
    </source>
</evidence>
<reference evidence="2" key="1">
    <citation type="journal article" date="2015" name="ISME J.">
        <title>Draft Genome Sequence of Streptomyces incarnatus NRRL8089, which Produces the Nucleoside Antibiotic Sinefungin.</title>
        <authorList>
            <person name="Oshima K."/>
            <person name="Hattori M."/>
            <person name="Shimizu H."/>
            <person name="Fukuda K."/>
            <person name="Nemoto M."/>
            <person name="Inagaki K."/>
            <person name="Tamura T."/>
        </authorList>
    </citation>
    <scope>NUCLEOTIDE SEQUENCE</scope>
    <source>
        <strain evidence="2">FACHB-1277</strain>
    </source>
</reference>
<dbReference type="PANTHER" id="PTHR43581:SF4">
    <property type="entry name" value="ATP_GTP PHOSPHATASE"/>
    <property type="match status" value="1"/>
</dbReference>
<comment type="caution">
    <text evidence="2">The sequence shown here is derived from an EMBL/GenBank/DDBJ whole genome shotgun (WGS) entry which is preliminary data.</text>
</comment>
<dbReference type="Gene3D" id="3.40.50.300">
    <property type="entry name" value="P-loop containing nucleotide triphosphate hydrolases"/>
    <property type="match status" value="1"/>
</dbReference>
<dbReference type="Proteomes" id="UP000631421">
    <property type="component" value="Unassembled WGS sequence"/>
</dbReference>
<gene>
    <name evidence="2" type="ORF">H6F44_22440</name>
</gene>
<reference evidence="2" key="2">
    <citation type="submission" date="2020-08" db="EMBL/GenBank/DDBJ databases">
        <authorList>
            <person name="Chen M."/>
            <person name="Teng W."/>
            <person name="Zhao L."/>
            <person name="Hu C."/>
            <person name="Zhou Y."/>
            <person name="Han B."/>
            <person name="Song L."/>
            <person name="Shu W."/>
        </authorList>
    </citation>
    <scope>NUCLEOTIDE SEQUENCE</scope>
    <source>
        <strain evidence="2">FACHB-1277</strain>
    </source>
</reference>
<dbReference type="InterPro" id="IPR027417">
    <property type="entry name" value="P-loop_NTPase"/>
</dbReference>
<keyword evidence="3" id="KW-1185">Reference proteome</keyword>
<dbReference type="GO" id="GO:0016887">
    <property type="term" value="F:ATP hydrolysis activity"/>
    <property type="evidence" value="ECO:0007669"/>
    <property type="project" value="InterPro"/>
</dbReference>
<evidence type="ECO:0000313" key="3">
    <source>
        <dbReference type="Proteomes" id="UP000631421"/>
    </source>
</evidence>
<dbReference type="EMBL" id="JACJPY010000163">
    <property type="protein sequence ID" value="MBD2152847.1"/>
    <property type="molecule type" value="Genomic_DNA"/>
</dbReference>
<evidence type="ECO:0000313" key="2">
    <source>
        <dbReference type="EMBL" id="MBD2152847.1"/>
    </source>
</evidence>
<dbReference type="PIRSF" id="PIRSF029347">
    <property type="entry name" value="RecF"/>
    <property type="match status" value="1"/>
</dbReference>
<dbReference type="Pfam" id="PF13304">
    <property type="entry name" value="AAA_21"/>
    <property type="match status" value="1"/>
</dbReference>
<name>A0A926UZG3_9CYAN</name>
<dbReference type="InterPro" id="IPR051396">
    <property type="entry name" value="Bact_Antivir_Def_Nuclease"/>
</dbReference>
<accession>A0A926UZG3</accession>
<proteinExistence type="predicted"/>
<organism evidence="2 3">
    <name type="scientific">Pseudanabaena cinerea FACHB-1277</name>
    <dbReference type="NCBI Taxonomy" id="2949581"/>
    <lineage>
        <taxon>Bacteria</taxon>
        <taxon>Bacillati</taxon>
        <taxon>Cyanobacteriota</taxon>
        <taxon>Cyanophyceae</taxon>
        <taxon>Pseudanabaenales</taxon>
        <taxon>Pseudanabaenaceae</taxon>
        <taxon>Pseudanabaena</taxon>
        <taxon>Pseudanabaena cinerea</taxon>
    </lineage>
</organism>
<feature type="domain" description="ATPase AAA-type core" evidence="1">
    <location>
        <begin position="24"/>
        <end position="326"/>
    </location>
</feature>
<dbReference type="SUPFAM" id="SSF52540">
    <property type="entry name" value="P-loop containing nucleoside triphosphate hydrolases"/>
    <property type="match status" value="1"/>
</dbReference>
<dbReference type="AlphaFoldDB" id="A0A926UZG3"/>
<dbReference type="InterPro" id="IPR014555">
    <property type="entry name" value="RecF-like"/>
</dbReference>
<protein>
    <submittedName>
        <fullName evidence="2">AAA family ATPase</fullName>
    </submittedName>
</protein>